<sequence length="157" mass="18086">MAKRPWDWNDKALAAFVAAARAGDLHTILDLPPGEDLRTALQRDDTREYTHGWERLLALYLAQDYFDHEMEGVIYGYAEFRYFQYDDDGYTEQRLAVDLGMLHSVDDFGLRDVQQAYDHWQAALEGPYPEGAQEEFAGIEPLLDEQTRARLAPLMTP</sequence>
<dbReference type="RefSeq" id="WP_308712974.1">
    <property type="nucleotide sequence ID" value="NZ_JAVHUY010000011.1"/>
</dbReference>
<evidence type="ECO:0008006" key="3">
    <source>
        <dbReference type="Google" id="ProtNLM"/>
    </source>
</evidence>
<comment type="caution">
    <text evidence="1">The sequence shown here is derived from an EMBL/GenBank/DDBJ whole genome shotgun (WGS) entry which is preliminary data.</text>
</comment>
<protein>
    <recommendedName>
        <fullName evidence="3">DUF4375 domain-containing protein</fullName>
    </recommendedName>
</protein>
<reference evidence="1 2" key="1">
    <citation type="submission" date="2023-08" db="EMBL/GenBank/DDBJ databases">
        <title>Phytohabitans sansha sp. nov., isolated from marine sediment.</title>
        <authorList>
            <person name="Zhao Y."/>
            <person name="Yi K."/>
        </authorList>
    </citation>
    <scope>NUCLEOTIDE SEQUENCE [LARGE SCALE GENOMIC DNA]</scope>
    <source>
        <strain evidence="1 2">ZYX-F-186</strain>
    </source>
</reference>
<keyword evidence="2" id="KW-1185">Reference proteome</keyword>
<evidence type="ECO:0000313" key="2">
    <source>
        <dbReference type="Proteomes" id="UP001230908"/>
    </source>
</evidence>
<evidence type="ECO:0000313" key="1">
    <source>
        <dbReference type="EMBL" id="MDQ7905704.1"/>
    </source>
</evidence>
<proteinExistence type="predicted"/>
<name>A0ABU0ZF71_9ACTN</name>
<dbReference type="EMBL" id="JAVHUY010000011">
    <property type="protein sequence ID" value="MDQ7905704.1"/>
    <property type="molecule type" value="Genomic_DNA"/>
</dbReference>
<accession>A0ABU0ZF71</accession>
<gene>
    <name evidence="1" type="ORF">RB614_14390</name>
</gene>
<dbReference type="Proteomes" id="UP001230908">
    <property type="component" value="Unassembled WGS sequence"/>
</dbReference>
<organism evidence="1 2">
    <name type="scientific">Phytohabitans maris</name>
    <dbReference type="NCBI Taxonomy" id="3071409"/>
    <lineage>
        <taxon>Bacteria</taxon>
        <taxon>Bacillati</taxon>
        <taxon>Actinomycetota</taxon>
        <taxon>Actinomycetes</taxon>
        <taxon>Micromonosporales</taxon>
        <taxon>Micromonosporaceae</taxon>
    </lineage>
</organism>